<dbReference type="Gene3D" id="3.40.50.1820">
    <property type="entry name" value="alpha/beta hydrolase"/>
    <property type="match status" value="1"/>
</dbReference>
<dbReference type="InterPro" id="IPR029058">
    <property type="entry name" value="AB_hydrolase_fold"/>
</dbReference>
<dbReference type="InterPro" id="IPR027417">
    <property type="entry name" value="P-loop_NTPase"/>
</dbReference>
<name>A0AAE0I3Y1_9PEZI</name>
<keyword evidence="1" id="KW-0677">Repeat</keyword>
<evidence type="ECO:0000256" key="2">
    <source>
        <dbReference type="SAM" id="MobiDB-lite"/>
    </source>
</evidence>
<dbReference type="Pfam" id="PF24883">
    <property type="entry name" value="NPHP3_N"/>
    <property type="match status" value="1"/>
</dbReference>
<comment type="caution">
    <text evidence="4">The sequence shown here is derived from an EMBL/GenBank/DDBJ whole genome shotgun (WGS) entry which is preliminary data.</text>
</comment>
<dbReference type="Proteomes" id="UP001286456">
    <property type="component" value="Unassembled WGS sequence"/>
</dbReference>
<feature type="domain" description="Nephrocystin 3-like N-terminal" evidence="3">
    <location>
        <begin position="456"/>
        <end position="567"/>
    </location>
</feature>
<gene>
    <name evidence="4" type="ORF">B0T19DRAFT_296559</name>
</gene>
<dbReference type="SUPFAM" id="SSF52540">
    <property type="entry name" value="P-loop containing nucleoside triphosphate hydrolases"/>
    <property type="match status" value="1"/>
</dbReference>
<keyword evidence="5" id="KW-1185">Reference proteome</keyword>
<evidence type="ECO:0000259" key="3">
    <source>
        <dbReference type="Pfam" id="PF24883"/>
    </source>
</evidence>
<feature type="compositionally biased region" description="Polar residues" evidence="2">
    <location>
        <begin position="1375"/>
        <end position="1384"/>
    </location>
</feature>
<feature type="compositionally biased region" description="Basic and acidic residues" evidence="2">
    <location>
        <begin position="312"/>
        <end position="323"/>
    </location>
</feature>
<evidence type="ECO:0000313" key="4">
    <source>
        <dbReference type="EMBL" id="KAK3317712.1"/>
    </source>
</evidence>
<reference evidence="4" key="2">
    <citation type="submission" date="2023-06" db="EMBL/GenBank/DDBJ databases">
        <authorList>
            <consortium name="Lawrence Berkeley National Laboratory"/>
            <person name="Haridas S."/>
            <person name="Hensen N."/>
            <person name="Bonometti L."/>
            <person name="Westerberg I."/>
            <person name="Brannstrom I.O."/>
            <person name="Guillou S."/>
            <person name="Cros-Aarteil S."/>
            <person name="Calhoun S."/>
            <person name="Kuo A."/>
            <person name="Mondo S."/>
            <person name="Pangilinan J."/>
            <person name="Riley R."/>
            <person name="Labutti K."/>
            <person name="Andreopoulos B."/>
            <person name="Lipzen A."/>
            <person name="Chen C."/>
            <person name="Yanf M."/>
            <person name="Daum C."/>
            <person name="Ng V."/>
            <person name="Clum A."/>
            <person name="Steindorff A."/>
            <person name="Ohm R."/>
            <person name="Martin F."/>
            <person name="Silar P."/>
            <person name="Natvig D."/>
            <person name="Lalanne C."/>
            <person name="Gautier V."/>
            <person name="Ament-Velasquez S.L."/>
            <person name="Kruys A."/>
            <person name="Hutchinson M.I."/>
            <person name="Powell A.J."/>
            <person name="Barry K."/>
            <person name="Miller A.N."/>
            <person name="Grigoriev I.V."/>
            <person name="Debuchy R."/>
            <person name="Gladieux P."/>
            <person name="Thoren M.H."/>
            <person name="Johannesson H."/>
        </authorList>
    </citation>
    <scope>NUCLEOTIDE SEQUENCE</scope>
    <source>
        <strain evidence="4">SMH4131-1</strain>
    </source>
</reference>
<accession>A0AAE0I3Y1</accession>
<sequence length="1432" mass="163741">MSTDQSRRKVYRLRNLPAHVDRLSATELIASAINDDHVTPSDIEVFSLALTASSESWKKDSQTKEATLSFKQTPAVVERAQDGAKAKSTEWRFAVPALAQPLVLDTHFLGFTVLNSVAPSDHTHDCIAISGLASHPFGSWQPKGDDKSFMWIRDALPSAFPGIRFLTYGYDTTLKDSRSFQNVVDLAKTLMLAMEANGWASLGTKPFLFLAHSLGGILLKQMLIMLADDNNRAAFMLSIIEGAVFFGTPSAGMPIPQLLAMVGDQSNKDFVECLSDQSKFLENLETQFQGISFIQKKRLFWAYETQTSPTVVRREDGSYDRSGPETVMVDPPSATGDRYTSDPTSTIQIDENHSNMVKFQLNDHRIPVVIQKIRHICRHDENAQSFIGIDPMQRMGLIEERLEQVDNDFGYDSPTASSFHDLESSSWDCDWILQFSIQSPERDSRLEQIEQKFGHTFDWAYEDPSVGLSQWLRKGTDIFWVSGKPGSGKSTFMKFLFQDPRTAQLLHNWRSTSSQITVSFFFHHRGTLQQKSFDGLVRSLLSQLLEREPRLQPILDEMLDDRLQARLKLVEHMTTLRSDIQRLLRRCGISPHNATPYEMQLESLLSRDPVSRLNSLFAEIFPAIEKREALAMKYAILSVFSRLAIATVDKELQDREVKNTWPHVIRCMAKDRDRMPEADYNILMERWCRDCLDLDGLIRGFLERHDLQKRSHGKIRSGKSARERDRKLDEYIHELTKRQRSRQILRLDVQFTKWSIFDVEEGLRKVLDQELLDLEVCLFFDALDEYDGRPEVVSEFLKDLVNKSPSSKTKAKILFSSRPWPVFRDEFSHCPGFKIHEYTQEDIEDYCIGLLSNDSMAKELIMPMALDITRRARGVFLWVRLAMRDLIMEVSKHGGTTDPADMVVRLQQCLDSIPDELHDYYSSIIQRLPLDIRKETYILLECLSRATVELTLSQVPLLIRYGLAQSFIDFEARKLYMSRTERTMLDIHLRTISGGLADVVDDERLERLETRRLRSIATKYAPAKIDGDARVQLLHQTCKDWVESSTFKYMVLQDRANMTWENGHSFLVKFHIQKIMADRYKEERSTVSMIFTHAKQAEETTGVSQFAYLSRIPKTFYTKMKFRGPNGIPANSFGLATAARYGLWLYLKEAMRHDKYVFENTIEPLFSGLMAGERGDPTIAKQHWVDLTFDKSTTLALDVVEMGHFLLQNGFRVENDREGVRSLLLRMWKSPDREAAQQYIDLVVSAVEKSLLHVETRLSGWGYPYDDDLDSRLLHYSPPALVTYLLDRGAQVNSLEVNGATPLDYLLQPSSLHRKDEFGMDWLHQIACLLIQRGGKLNRARSYAFLEEVIDELSERGFDTGPLELLRPPAAPKLQHQQEASETRNIAELQPRPGTGGTAAPGNAATIHLGAGASQSSRKRDLIREFFRNFSG</sequence>
<evidence type="ECO:0000313" key="5">
    <source>
        <dbReference type="Proteomes" id="UP001286456"/>
    </source>
</evidence>
<dbReference type="InterPro" id="IPR056884">
    <property type="entry name" value="NPHP3-like_N"/>
</dbReference>
<dbReference type="PANTHER" id="PTHR10039">
    <property type="entry name" value="AMELOGENIN"/>
    <property type="match status" value="1"/>
</dbReference>
<dbReference type="PANTHER" id="PTHR10039:SF5">
    <property type="entry name" value="NACHT DOMAIN-CONTAINING PROTEIN"/>
    <property type="match status" value="1"/>
</dbReference>
<organism evidence="4 5">
    <name type="scientific">Cercophora scortea</name>
    <dbReference type="NCBI Taxonomy" id="314031"/>
    <lineage>
        <taxon>Eukaryota</taxon>
        <taxon>Fungi</taxon>
        <taxon>Dikarya</taxon>
        <taxon>Ascomycota</taxon>
        <taxon>Pezizomycotina</taxon>
        <taxon>Sordariomycetes</taxon>
        <taxon>Sordariomycetidae</taxon>
        <taxon>Sordariales</taxon>
        <taxon>Lasiosphaeriaceae</taxon>
        <taxon>Cercophora</taxon>
    </lineage>
</organism>
<protein>
    <recommendedName>
        <fullName evidence="3">Nephrocystin 3-like N-terminal domain-containing protein</fullName>
    </recommendedName>
</protein>
<proteinExistence type="predicted"/>
<reference evidence="4" key="1">
    <citation type="journal article" date="2023" name="Mol. Phylogenet. Evol.">
        <title>Genome-scale phylogeny and comparative genomics of the fungal order Sordariales.</title>
        <authorList>
            <person name="Hensen N."/>
            <person name="Bonometti L."/>
            <person name="Westerberg I."/>
            <person name="Brannstrom I.O."/>
            <person name="Guillou S."/>
            <person name="Cros-Aarteil S."/>
            <person name="Calhoun S."/>
            <person name="Haridas S."/>
            <person name="Kuo A."/>
            <person name="Mondo S."/>
            <person name="Pangilinan J."/>
            <person name="Riley R."/>
            <person name="LaButti K."/>
            <person name="Andreopoulos B."/>
            <person name="Lipzen A."/>
            <person name="Chen C."/>
            <person name="Yan M."/>
            <person name="Daum C."/>
            <person name="Ng V."/>
            <person name="Clum A."/>
            <person name="Steindorff A."/>
            <person name="Ohm R.A."/>
            <person name="Martin F."/>
            <person name="Silar P."/>
            <person name="Natvig D.O."/>
            <person name="Lalanne C."/>
            <person name="Gautier V."/>
            <person name="Ament-Velasquez S.L."/>
            <person name="Kruys A."/>
            <person name="Hutchinson M.I."/>
            <person name="Powell A.J."/>
            <person name="Barry K."/>
            <person name="Miller A.N."/>
            <person name="Grigoriev I.V."/>
            <person name="Debuchy R."/>
            <person name="Gladieux P."/>
            <person name="Hiltunen Thoren M."/>
            <person name="Johannesson H."/>
        </authorList>
    </citation>
    <scope>NUCLEOTIDE SEQUENCE</scope>
    <source>
        <strain evidence="4">SMH4131-1</strain>
    </source>
</reference>
<feature type="region of interest" description="Disordered" evidence="2">
    <location>
        <begin position="312"/>
        <end position="342"/>
    </location>
</feature>
<evidence type="ECO:0000256" key="1">
    <source>
        <dbReference type="ARBA" id="ARBA00022737"/>
    </source>
</evidence>
<dbReference type="SUPFAM" id="SSF53474">
    <property type="entry name" value="alpha/beta-Hydrolases"/>
    <property type="match status" value="1"/>
</dbReference>
<dbReference type="EMBL" id="JAUEPO010000007">
    <property type="protein sequence ID" value="KAK3317712.1"/>
    <property type="molecule type" value="Genomic_DNA"/>
</dbReference>
<feature type="region of interest" description="Disordered" evidence="2">
    <location>
        <begin position="1373"/>
        <end position="1417"/>
    </location>
</feature>